<sequence>MGLFLDTNVLISFIFDLHPWNGYAENLFKTEKKKHWSNTVKNESIKVIDSLKNKYIYIFEEIINKLSLIDRITEKKFITTVINISGNEFSKKDKKVIANIIWERGGWYRDILTYEIIDLIKTLLYNLNIDLANRYNKCVNILNKPYFRAKNEKYLSVFNNLEKIKNIHTPDDIIIVDAHHLAIKQMINKFITGDLKIIKLKQDLIDCTAISDFVSLNSFNY</sequence>
<evidence type="ECO:0000313" key="2">
    <source>
        <dbReference type="Proteomes" id="UP000077245"/>
    </source>
</evidence>
<comment type="caution">
    <text evidence="1">The sequence shown here is derived from an EMBL/GenBank/DDBJ whole genome shotgun (WGS) entry which is preliminary data.</text>
</comment>
<dbReference type="OrthoDB" id="359539at2157"/>
<proteinExistence type="predicted"/>
<dbReference type="EMBL" id="LWMV01000170">
    <property type="protein sequence ID" value="KZX12278.1"/>
    <property type="molecule type" value="Genomic_DNA"/>
</dbReference>
<dbReference type="RefSeq" id="WP_067091350.1">
    <property type="nucleotide sequence ID" value="NZ_LWMV01000170.1"/>
</dbReference>
<dbReference type="Proteomes" id="UP000077245">
    <property type="component" value="Unassembled WGS sequence"/>
</dbReference>
<dbReference type="STRING" id="49547.MBCUR_11300"/>
<evidence type="ECO:0008006" key="3">
    <source>
        <dbReference type="Google" id="ProtNLM"/>
    </source>
</evidence>
<name>A0A166ANS7_9EURY</name>
<dbReference type="PATRIC" id="fig|49547.3.peg.1207"/>
<dbReference type="AlphaFoldDB" id="A0A166ANS7"/>
<accession>A0A166ANS7</accession>
<protein>
    <recommendedName>
        <fullName evidence="3">PIN domain-containing protein</fullName>
    </recommendedName>
</protein>
<organism evidence="1 2">
    <name type="scientific">Methanobrevibacter curvatus</name>
    <dbReference type="NCBI Taxonomy" id="49547"/>
    <lineage>
        <taxon>Archaea</taxon>
        <taxon>Methanobacteriati</taxon>
        <taxon>Methanobacteriota</taxon>
        <taxon>Methanomada group</taxon>
        <taxon>Methanobacteria</taxon>
        <taxon>Methanobacteriales</taxon>
        <taxon>Methanobacteriaceae</taxon>
        <taxon>Methanobrevibacter</taxon>
    </lineage>
</organism>
<evidence type="ECO:0000313" key="1">
    <source>
        <dbReference type="EMBL" id="KZX12278.1"/>
    </source>
</evidence>
<reference evidence="1 2" key="1">
    <citation type="submission" date="2016-04" db="EMBL/GenBank/DDBJ databases">
        <title>Genome sequence of Methanobrevibacter curvatus DSM 11111.</title>
        <authorList>
            <person name="Poehlein A."/>
            <person name="Seedorf H."/>
            <person name="Daniel R."/>
        </authorList>
    </citation>
    <scope>NUCLEOTIDE SEQUENCE [LARGE SCALE GENOMIC DNA]</scope>
    <source>
        <strain evidence="1 2">DSM 11111</strain>
    </source>
</reference>
<keyword evidence="2" id="KW-1185">Reference proteome</keyword>
<gene>
    <name evidence="1" type="ORF">MBCUR_11300</name>
</gene>